<gene>
    <name evidence="2" type="ORF">B5C34_00785</name>
</gene>
<dbReference type="GO" id="GO:0016740">
    <property type="term" value="F:transferase activity"/>
    <property type="evidence" value="ECO:0007669"/>
    <property type="project" value="UniProtKB-KW"/>
</dbReference>
<dbReference type="NCBIfam" id="TIGR03725">
    <property type="entry name" value="T6A_YeaZ"/>
    <property type="match status" value="1"/>
</dbReference>
<proteinExistence type="predicted"/>
<protein>
    <submittedName>
        <fullName evidence="2">tRNA (Adenosine(37)-N6)-threonylcarbamoyltransferase complex dimerization subunit type 1 TsaB</fullName>
    </submittedName>
</protein>
<reference evidence="3" key="1">
    <citation type="submission" date="2017-05" db="EMBL/GenBank/DDBJ databases">
        <authorList>
            <person name="Lin X."/>
        </authorList>
    </citation>
    <scope>NUCLEOTIDE SEQUENCE [LARGE SCALE GENOMIC DNA]</scope>
    <source>
        <strain evidence="3">JLT2012</strain>
    </source>
</reference>
<dbReference type="EMBL" id="NFZT01000001">
    <property type="protein sequence ID" value="OWV32127.1"/>
    <property type="molecule type" value="Genomic_DNA"/>
</dbReference>
<accession>A0A219B1B1</accession>
<dbReference type="Proteomes" id="UP000198462">
    <property type="component" value="Unassembled WGS sequence"/>
</dbReference>
<dbReference type="InterPro" id="IPR043129">
    <property type="entry name" value="ATPase_NBD"/>
</dbReference>
<evidence type="ECO:0000313" key="3">
    <source>
        <dbReference type="Proteomes" id="UP000198462"/>
    </source>
</evidence>
<dbReference type="Gene3D" id="3.30.420.40">
    <property type="match status" value="2"/>
</dbReference>
<dbReference type="SUPFAM" id="SSF53067">
    <property type="entry name" value="Actin-like ATPase domain"/>
    <property type="match status" value="1"/>
</dbReference>
<dbReference type="InterPro" id="IPR000905">
    <property type="entry name" value="Gcp-like_dom"/>
</dbReference>
<dbReference type="AlphaFoldDB" id="A0A219B1B1"/>
<feature type="domain" description="Gcp-like" evidence="1">
    <location>
        <begin position="43"/>
        <end position="134"/>
    </location>
</feature>
<comment type="caution">
    <text evidence="2">The sequence shown here is derived from an EMBL/GenBank/DDBJ whole genome shotgun (WGS) entry which is preliminary data.</text>
</comment>
<dbReference type="GO" id="GO:0002949">
    <property type="term" value="P:tRNA threonylcarbamoyladenosine modification"/>
    <property type="evidence" value="ECO:0007669"/>
    <property type="project" value="InterPro"/>
</dbReference>
<sequence length="219" mass="22302">MPDTLTAAADALAGPLLGIGTAHRACSLALVEKGAVTRHTDELIGRGHAERLMPMLAELLGGVTANSIIVETGPGSFTGIRIGVAAARALGLAWNVPVHGISSSLLTAARAFHEGLPAPLGIVLDGGRGEVFLERFDETAASLGPPVAVPRGDLALEGIAAIAGTGLELVDAPSPVARGSADPPRLVDLVHVPNLERHLLPPQPLYVRPPDAKVPGAPC</sequence>
<evidence type="ECO:0000259" key="1">
    <source>
        <dbReference type="Pfam" id="PF00814"/>
    </source>
</evidence>
<keyword evidence="2" id="KW-0808">Transferase</keyword>
<evidence type="ECO:0000313" key="2">
    <source>
        <dbReference type="EMBL" id="OWV32127.1"/>
    </source>
</evidence>
<dbReference type="InterPro" id="IPR022496">
    <property type="entry name" value="T6A_TsaB"/>
</dbReference>
<dbReference type="Pfam" id="PF00814">
    <property type="entry name" value="TsaD"/>
    <property type="match status" value="1"/>
</dbReference>
<name>A0A219B1B1_9SPHN</name>
<keyword evidence="3" id="KW-1185">Reference proteome</keyword>
<organism evidence="2 3">
    <name type="scientific">Pacificimonas flava</name>
    <dbReference type="NCBI Taxonomy" id="1234595"/>
    <lineage>
        <taxon>Bacteria</taxon>
        <taxon>Pseudomonadati</taxon>
        <taxon>Pseudomonadota</taxon>
        <taxon>Alphaproteobacteria</taxon>
        <taxon>Sphingomonadales</taxon>
        <taxon>Sphingosinicellaceae</taxon>
        <taxon>Pacificimonas</taxon>
    </lineage>
</organism>
<dbReference type="OrthoDB" id="9809995at2"/>
<dbReference type="RefSeq" id="WP_088710925.1">
    <property type="nucleotide sequence ID" value="NZ_NFZT01000001.1"/>
</dbReference>